<dbReference type="AlphaFoldDB" id="A0A0L0V2B3"/>
<reference evidence="2" key="1">
    <citation type="submission" date="2014-03" db="EMBL/GenBank/DDBJ databases">
        <title>The Genome Sequence of Puccinia striiformis f. sp. tritici PST-78.</title>
        <authorList>
            <consortium name="The Broad Institute Genome Sequencing Platform"/>
            <person name="Cuomo C."/>
            <person name="Hulbert S."/>
            <person name="Chen X."/>
            <person name="Walker B."/>
            <person name="Young S.K."/>
            <person name="Zeng Q."/>
            <person name="Gargeya S."/>
            <person name="Fitzgerald M."/>
            <person name="Haas B."/>
            <person name="Abouelleil A."/>
            <person name="Alvarado L."/>
            <person name="Arachchi H.M."/>
            <person name="Berlin A.M."/>
            <person name="Chapman S.B."/>
            <person name="Goldberg J."/>
            <person name="Griggs A."/>
            <person name="Gujja S."/>
            <person name="Hansen M."/>
            <person name="Howarth C."/>
            <person name="Imamovic A."/>
            <person name="Larimer J."/>
            <person name="McCowan C."/>
            <person name="Montmayeur A."/>
            <person name="Murphy C."/>
            <person name="Neiman D."/>
            <person name="Pearson M."/>
            <person name="Priest M."/>
            <person name="Roberts A."/>
            <person name="Saif S."/>
            <person name="Shea T."/>
            <person name="Sisk P."/>
            <person name="Sykes S."/>
            <person name="Wortman J."/>
            <person name="Nusbaum C."/>
            <person name="Birren B."/>
        </authorList>
    </citation>
    <scope>NUCLEOTIDE SEQUENCE [LARGE SCALE GENOMIC DNA]</scope>
    <source>
        <strain evidence="2">race PST-78</strain>
    </source>
</reference>
<protein>
    <submittedName>
        <fullName evidence="1">Uncharacterized protein</fullName>
    </submittedName>
</protein>
<evidence type="ECO:0000313" key="2">
    <source>
        <dbReference type="Proteomes" id="UP000054564"/>
    </source>
</evidence>
<sequence>MLPEQTPVASHTDWPVRVTCEMNFEKREEAPKLLDYCQNSKMCFRALHGFSQGNPGHSWGHWDYFTPPNHNSAWGSHQLGWLPEANK</sequence>
<accession>A0A0L0V2B3</accession>
<keyword evidence="2" id="KW-1185">Reference proteome</keyword>
<evidence type="ECO:0000313" key="1">
    <source>
        <dbReference type="EMBL" id="KNE93438.1"/>
    </source>
</evidence>
<comment type="caution">
    <text evidence="1">The sequence shown here is derived from an EMBL/GenBank/DDBJ whole genome shotgun (WGS) entry which is preliminary data.</text>
</comment>
<name>A0A0L0V2B3_9BASI</name>
<dbReference type="EMBL" id="AJIL01000137">
    <property type="protein sequence ID" value="KNE93438.1"/>
    <property type="molecule type" value="Genomic_DNA"/>
</dbReference>
<proteinExistence type="predicted"/>
<gene>
    <name evidence="1" type="ORF">PSTG_13160</name>
</gene>
<organism evidence="1 2">
    <name type="scientific">Puccinia striiformis f. sp. tritici PST-78</name>
    <dbReference type="NCBI Taxonomy" id="1165861"/>
    <lineage>
        <taxon>Eukaryota</taxon>
        <taxon>Fungi</taxon>
        <taxon>Dikarya</taxon>
        <taxon>Basidiomycota</taxon>
        <taxon>Pucciniomycotina</taxon>
        <taxon>Pucciniomycetes</taxon>
        <taxon>Pucciniales</taxon>
        <taxon>Pucciniaceae</taxon>
        <taxon>Puccinia</taxon>
    </lineage>
</organism>
<dbReference type="Proteomes" id="UP000054564">
    <property type="component" value="Unassembled WGS sequence"/>
</dbReference>